<dbReference type="InterPro" id="IPR003439">
    <property type="entry name" value="ABC_transporter-like_ATP-bd"/>
</dbReference>
<dbReference type="InterPro" id="IPR003593">
    <property type="entry name" value="AAA+_ATPase"/>
</dbReference>
<evidence type="ECO:0000256" key="1">
    <source>
        <dbReference type="ARBA" id="ARBA00022448"/>
    </source>
</evidence>
<dbReference type="PANTHER" id="PTHR42788">
    <property type="entry name" value="TAURINE IMPORT ATP-BINDING PROTEIN-RELATED"/>
    <property type="match status" value="1"/>
</dbReference>
<comment type="caution">
    <text evidence="6">The sequence shown here is derived from an EMBL/GenBank/DDBJ whole genome shotgun (WGS) entry which is preliminary data.</text>
</comment>
<organism evidence="6 7">
    <name type="scientific">Actinospica acidithermotolerans</name>
    <dbReference type="NCBI Taxonomy" id="2828514"/>
    <lineage>
        <taxon>Bacteria</taxon>
        <taxon>Bacillati</taxon>
        <taxon>Actinomycetota</taxon>
        <taxon>Actinomycetes</taxon>
        <taxon>Catenulisporales</taxon>
        <taxon>Actinospicaceae</taxon>
        <taxon>Actinospica</taxon>
    </lineage>
</organism>
<dbReference type="InterPro" id="IPR017871">
    <property type="entry name" value="ABC_transporter-like_CS"/>
</dbReference>
<dbReference type="PROSITE" id="PS00211">
    <property type="entry name" value="ABC_TRANSPORTER_1"/>
    <property type="match status" value="1"/>
</dbReference>
<keyword evidence="7" id="KW-1185">Reference proteome</keyword>
<dbReference type="SMART" id="SM00382">
    <property type="entry name" value="AAA"/>
    <property type="match status" value="1"/>
</dbReference>
<feature type="region of interest" description="Disordered" evidence="4">
    <location>
        <begin position="1"/>
        <end position="20"/>
    </location>
</feature>
<keyword evidence="2" id="KW-0547">Nucleotide-binding</keyword>
<dbReference type="Pfam" id="PF00005">
    <property type="entry name" value="ABC_tran"/>
    <property type="match status" value="1"/>
</dbReference>
<dbReference type="Proteomes" id="UP000676325">
    <property type="component" value="Unassembled WGS sequence"/>
</dbReference>
<dbReference type="RefSeq" id="WP_212516739.1">
    <property type="nucleotide sequence ID" value="NZ_JAGSOH010000007.1"/>
</dbReference>
<evidence type="ECO:0000259" key="5">
    <source>
        <dbReference type="PROSITE" id="PS50893"/>
    </source>
</evidence>
<dbReference type="Gene3D" id="3.40.50.300">
    <property type="entry name" value="P-loop containing nucleotide triphosphate hydrolases"/>
    <property type="match status" value="1"/>
</dbReference>
<dbReference type="InterPro" id="IPR050166">
    <property type="entry name" value="ABC_transporter_ATP-bind"/>
</dbReference>
<dbReference type="EMBL" id="JAGSOH010000007">
    <property type="protein sequence ID" value="MBR7825584.1"/>
    <property type="molecule type" value="Genomic_DNA"/>
</dbReference>
<protein>
    <submittedName>
        <fullName evidence="6">ABC transporter ATP-binding protein</fullName>
    </submittedName>
</protein>
<dbReference type="SUPFAM" id="SSF52540">
    <property type="entry name" value="P-loop containing nucleoside triphosphate hydrolases"/>
    <property type="match status" value="1"/>
</dbReference>
<reference evidence="6" key="1">
    <citation type="submission" date="2021-04" db="EMBL/GenBank/DDBJ databases">
        <title>Genome based classification of Actinospica acidithermotolerans sp. nov., an actinobacterium isolated from an Indonesian hot spring.</title>
        <authorList>
            <person name="Kusuma A.B."/>
            <person name="Putra K.E."/>
            <person name="Nafisah S."/>
            <person name="Loh J."/>
            <person name="Nouioui I."/>
            <person name="Goodfellow M."/>
        </authorList>
    </citation>
    <scope>NUCLEOTIDE SEQUENCE</scope>
    <source>
        <strain evidence="6">MGRD01-02</strain>
    </source>
</reference>
<evidence type="ECO:0000256" key="4">
    <source>
        <dbReference type="SAM" id="MobiDB-lite"/>
    </source>
</evidence>
<evidence type="ECO:0000256" key="3">
    <source>
        <dbReference type="ARBA" id="ARBA00022840"/>
    </source>
</evidence>
<evidence type="ECO:0000313" key="7">
    <source>
        <dbReference type="Proteomes" id="UP000676325"/>
    </source>
</evidence>
<dbReference type="GO" id="GO:0005524">
    <property type="term" value="F:ATP binding"/>
    <property type="evidence" value="ECO:0007669"/>
    <property type="project" value="UniProtKB-KW"/>
</dbReference>
<keyword evidence="3 6" id="KW-0067">ATP-binding</keyword>
<sequence length="283" mass="31406">MQWRRPESVGAPASASRDARPAVEDEALRFEDVTFGFAGSARPAIRDVSFRVARRKFVAVIGPSGCGKSTILNLSAGLLSPVRGEVYFGGRKVEKINAEAAYVTQSANLLPWLTVERNIGLALKFRDVGESERRERVARWISLVGLEGFEHHYPRELSGGMQKRASIARALVYDPSIVLMDEPFGPLDAITRLNLQQELLDIWQQQSGTVVFVTHDLSEAICLADEVIVMSHGPATVRKVLPVPIERPRDIGAILESPEYASIYRELWELFHAELDTSRKVAA</sequence>
<dbReference type="GO" id="GO:0016887">
    <property type="term" value="F:ATP hydrolysis activity"/>
    <property type="evidence" value="ECO:0007669"/>
    <property type="project" value="InterPro"/>
</dbReference>
<dbReference type="PANTHER" id="PTHR42788:SF13">
    <property type="entry name" value="ALIPHATIC SULFONATES IMPORT ATP-BINDING PROTEIN SSUB"/>
    <property type="match status" value="1"/>
</dbReference>
<name>A0A941IFZ9_9ACTN</name>
<dbReference type="CDD" id="cd03293">
    <property type="entry name" value="ABC_NrtD_SsuB_transporters"/>
    <property type="match status" value="1"/>
</dbReference>
<accession>A0A941IFZ9</accession>
<evidence type="ECO:0000313" key="6">
    <source>
        <dbReference type="EMBL" id="MBR7825584.1"/>
    </source>
</evidence>
<gene>
    <name evidence="6" type="ORF">KDK95_04645</name>
</gene>
<dbReference type="InterPro" id="IPR027417">
    <property type="entry name" value="P-loop_NTPase"/>
</dbReference>
<keyword evidence="1" id="KW-0813">Transport</keyword>
<dbReference type="PROSITE" id="PS50893">
    <property type="entry name" value="ABC_TRANSPORTER_2"/>
    <property type="match status" value="1"/>
</dbReference>
<dbReference type="AlphaFoldDB" id="A0A941IFZ9"/>
<evidence type="ECO:0000256" key="2">
    <source>
        <dbReference type="ARBA" id="ARBA00022741"/>
    </source>
</evidence>
<feature type="domain" description="ABC transporter" evidence="5">
    <location>
        <begin position="28"/>
        <end position="257"/>
    </location>
</feature>
<proteinExistence type="predicted"/>